<organism evidence="4 5">
    <name type="scientific">Haematococcus lacustris</name>
    <name type="common">Green alga</name>
    <name type="synonym">Haematococcus pluvialis</name>
    <dbReference type="NCBI Taxonomy" id="44745"/>
    <lineage>
        <taxon>Eukaryota</taxon>
        <taxon>Viridiplantae</taxon>
        <taxon>Chlorophyta</taxon>
        <taxon>core chlorophytes</taxon>
        <taxon>Chlorophyceae</taxon>
        <taxon>CS clade</taxon>
        <taxon>Chlamydomonadales</taxon>
        <taxon>Haematococcaceae</taxon>
        <taxon>Haematococcus</taxon>
    </lineage>
</organism>
<dbReference type="GO" id="GO:0006354">
    <property type="term" value="P:DNA-templated transcription elongation"/>
    <property type="evidence" value="ECO:0007669"/>
    <property type="project" value="InterPro"/>
</dbReference>
<gene>
    <name evidence="4" type="ORF">HaLaN_30063</name>
</gene>
<keyword evidence="5" id="KW-1185">Reference proteome</keyword>
<comment type="caution">
    <text evidence="4">The sequence shown here is derived from an EMBL/GenBank/DDBJ whole genome shotgun (WGS) entry which is preliminary data.</text>
</comment>
<accession>A0A6A0AFM9</accession>
<dbReference type="Proteomes" id="UP000485058">
    <property type="component" value="Unassembled WGS sequence"/>
</dbReference>
<dbReference type="EMBL" id="BLLF01005367">
    <property type="protein sequence ID" value="GFH31093.1"/>
    <property type="molecule type" value="Genomic_DNA"/>
</dbReference>
<feature type="domain" description="NusG-like N-terminal" evidence="3">
    <location>
        <begin position="120"/>
        <end position="212"/>
    </location>
</feature>
<feature type="region of interest" description="Disordered" evidence="2">
    <location>
        <begin position="34"/>
        <end position="81"/>
    </location>
</feature>
<sequence length="284" mass="31447">MVLATAVRGRKPKVIEEPQVITGTVTADVAAEASDGSTEIVKSTKGRRGRKAAEGTVEDQAPPVEAAGRKGRRTTRSKPAGNTAVVGDALMQEMITNTTQTALDGTLVIDRAALGKGELHWYCIGVLTGKEKKFEEELVRRLKNEPPMIDPVTGDVMPRGEVEVKLPTRKEYSLSETTKRKVYKTIKYQDGGVMFIRCVLNNDLIFLIARTPFFQSWRNQVSWKYPGDVEFTELPLPCTPDQLDALAAWEQEQIVQEADDLAAKVGGKRNKFCPQQLTKNKKIC</sequence>
<evidence type="ECO:0000259" key="3">
    <source>
        <dbReference type="Pfam" id="PF02357"/>
    </source>
</evidence>
<name>A0A6A0AFM9_HAELA</name>
<reference evidence="4 5" key="1">
    <citation type="submission" date="2020-02" db="EMBL/GenBank/DDBJ databases">
        <title>Draft genome sequence of Haematococcus lacustris strain NIES-144.</title>
        <authorList>
            <person name="Morimoto D."/>
            <person name="Nakagawa S."/>
            <person name="Yoshida T."/>
            <person name="Sawayama S."/>
        </authorList>
    </citation>
    <scope>NUCLEOTIDE SEQUENCE [LARGE SCALE GENOMIC DNA]</scope>
    <source>
        <strain evidence="4 5">NIES-144</strain>
    </source>
</reference>
<evidence type="ECO:0000256" key="2">
    <source>
        <dbReference type="SAM" id="MobiDB-lite"/>
    </source>
</evidence>
<dbReference type="AlphaFoldDB" id="A0A6A0AFM9"/>
<evidence type="ECO:0000256" key="1">
    <source>
        <dbReference type="ARBA" id="ARBA00023163"/>
    </source>
</evidence>
<keyword evidence="1" id="KW-0804">Transcription</keyword>
<dbReference type="Gene3D" id="3.30.70.940">
    <property type="entry name" value="NusG, N-terminal domain"/>
    <property type="match status" value="1"/>
</dbReference>
<dbReference type="InterPro" id="IPR036735">
    <property type="entry name" value="NGN_dom_sf"/>
</dbReference>
<protein>
    <recommendedName>
        <fullName evidence="3">NusG-like N-terminal domain-containing protein</fullName>
    </recommendedName>
</protein>
<evidence type="ECO:0000313" key="5">
    <source>
        <dbReference type="Proteomes" id="UP000485058"/>
    </source>
</evidence>
<evidence type="ECO:0000313" key="4">
    <source>
        <dbReference type="EMBL" id="GFH31093.1"/>
    </source>
</evidence>
<dbReference type="Pfam" id="PF02357">
    <property type="entry name" value="NusG"/>
    <property type="match status" value="1"/>
</dbReference>
<dbReference type="InterPro" id="IPR006645">
    <property type="entry name" value="NGN-like_dom"/>
</dbReference>
<proteinExistence type="predicted"/>